<evidence type="ECO:0000256" key="7">
    <source>
        <dbReference type="SAM" id="MobiDB-lite"/>
    </source>
</evidence>
<dbReference type="SUPFAM" id="SSF56801">
    <property type="entry name" value="Acetyl-CoA synthetase-like"/>
    <property type="match status" value="1"/>
</dbReference>
<evidence type="ECO:0000256" key="1">
    <source>
        <dbReference type="ARBA" id="ARBA00001933"/>
    </source>
</evidence>
<dbReference type="InterPro" id="IPR020806">
    <property type="entry name" value="PKS_PP-bd"/>
</dbReference>
<evidence type="ECO:0000256" key="5">
    <source>
        <dbReference type="ARBA" id="ARBA00022898"/>
    </source>
</evidence>
<keyword evidence="5" id="KW-0663">Pyridoxal phosphate</keyword>
<dbReference type="Pfam" id="PF00698">
    <property type="entry name" value="Acyl_transf_1"/>
    <property type="match status" value="1"/>
</dbReference>
<dbReference type="InterPro" id="IPR049704">
    <property type="entry name" value="Aminotrans_3_PPA_site"/>
</dbReference>
<keyword evidence="3" id="KW-0597">Phosphoprotein</keyword>
<dbReference type="SUPFAM" id="SSF47336">
    <property type="entry name" value="ACP-like"/>
    <property type="match status" value="2"/>
</dbReference>
<dbReference type="Pfam" id="PF00109">
    <property type="entry name" value="ketoacyl-synt"/>
    <property type="match status" value="1"/>
</dbReference>
<dbReference type="Gene3D" id="3.30.559.10">
    <property type="entry name" value="Chloramphenicol acetyltransferase-like domain"/>
    <property type="match status" value="1"/>
</dbReference>
<dbReference type="InterPro" id="IPR015421">
    <property type="entry name" value="PyrdxlP-dep_Trfase_major"/>
</dbReference>
<dbReference type="InterPro" id="IPR014030">
    <property type="entry name" value="Ketoacyl_synth_N"/>
</dbReference>
<dbReference type="InterPro" id="IPR001227">
    <property type="entry name" value="Ac_transferase_dom_sf"/>
</dbReference>
<feature type="compositionally biased region" description="Polar residues" evidence="7">
    <location>
        <begin position="923"/>
        <end position="938"/>
    </location>
</feature>
<evidence type="ECO:0000256" key="3">
    <source>
        <dbReference type="ARBA" id="ARBA00022553"/>
    </source>
</evidence>
<dbReference type="Gene3D" id="3.30.300.30">
    <property type="match status" value="1"/>
</dbReference>
<dbReference type="RefSeq" id="WP_246637786.1">
    <property type="nucleotide sequence ID" value="NZ_CP078143.1"/>
</dbReference>
<dbReference type="Pfam" id="PF00550">
    <property type="entry name" value="PP-binding"/>
    <property type="match status" value="2"/>
</dbReference>
<feature type="region of interest" description="Disordered" evidence="7">
    <location>
        <begin position="1023"/>
        <end position="1052"/>
    </location>
</feature>
<dbReference type="InterPro" id="IPR016039">
    <property type="entry name" value="Thiolase-like"/>
</dbReference>
<dbReference type="PANTHER" id="PTHR43775:SF37">
    <property type="entry name" value="SI:DKEY-61P9.11"/>
    <property type="match status" value="1"/>
</dbReference>
<dbReference type="Gene3D" id="3.30.70.3290">
    <property type="match status" value="1"/>
</dbReference>
<dbReference type="SUPFAM" id="SSF53383">
    <property type="entry name" value="PLP-dependent transferases"/>
    <property type="match status" value="1"/>
</dbReference>
<dbReference type="InterPro" id="IPR018201">
    <property type="entry name" value="Ketoacyl_synth_AS"/>
</dbReference>
<dbReference type="InterPro" id="IPR042099">
    <property type="entry name" value="ANL_N_sf"/>
</dbReference>
<dbReference type="SUPFAM" id="SSF52151">
    <property type="entry name" value="FabD/lysophospholipase-like"/>
    <property type="match status" value="1"/>
</dbReference>
<dbReference type="Gene3D" id="3.90.1150.10">
    <property type="entry name" value="Aspartate Aminotransferase, domain 1"/>
    <property type="match status" value="1"/>
</dbReference>
<dbReference type="Gene3D" id="3.30.559.30">
    <property type="entry name" value="Nonribosomal peptide synthetase, condensation domain"/>
    <property type="match status" value="1"/>
</dbReference>
<dbReference type="InterPro" id="IPR000873">
    <property type="entry name" value="AMP-dep_synth/lig_dom"/>
</dbReference>
<accession>A0ABW0T6R9</accession>
<dbReference type="InterPro" id="IPR023213">
    <property type="entry name" value="CAT-like_dom_sf"/>
</dbReference>
<dbReference type="Pfam" id="PF02801">
    <property type="entry name" value="Ketoacyl-synt_C"/>
    <property type="match status" value="1"/>
</dbReference>
<comment type="cofactor">
    <cofactor evidence="1">
        <name>pyridoxal 5'-phosphate</name>
        <dbReference type="ChEBI" id="CHEBI:597326"/>
    </cofactor>
</comment>
<dbReference type="InterPro" id="IPR010071">
    <property type="entry name" value="AA_adenyl_dom"/>
</dbReference>
<dbReference type="InterPro" id="IPR009081">
    <property type="entry name" value="PP-bd_ACP"/>
</dbReference>
<name>A0ABW0T6R9_9HYPH</name>
<dbReference type="PANTHER" id="PTHR43775">
    <property type="entry name" value="FATTY ACID SYNTHASE"/>
    <property type="match status" value="1"/>
</dbReference>
<dbReference type="Pfam" id="PF00668">
    <property type="entry name" value="Condensation"/>
    <property type="match status" value="1"/>
</dbReference>
<evidence type="ECO:0000259" key="9">
    <source>
        <dbReference type="PROSITE" id="PS52004"/>
    </source>
</evidence>
<dbReference type="InterPro" id="IPR020841">
    <property type="entry name" value="PKS_Beta-ketoAc_synthase_dom"/>
</dbReference>
<dbReference type="InterPro" id="IPR036736">
    <property type="entry name" value="ACP-like_sf"/>
</dbReference>
<dbReference type="InterPro" id="IPR050091">
    <property type="entry name" value="PKS_NRPS_Biosynth_Enz"/>
</dbReference>
<feature type="domain" description="Carrier" evidence="8">
    <location>
        <begin position="941"/>
        <end position="1019"/>
    </location>
</feature>
<dbReference type="SMART" id="SM00823">
    <property type="entry name" value="PKS_PP"/>
    <property type="match status" value="1"/>
</dbReference>
<feature type="compositionally biased region" description="Low complexity" evidence="7">
    <location>
        <begin position="1040"/>
        <end position="1050"/>
    </location>
</feature>
<evidence type="ECO:0000256" key="4">
    <source>
        <dbReference type="ARBA" id="ARBA00022679"/>
    </source>
</evidence>
<dbReference type="Gene3D" id="3.40.366.10">
    <property type="entry name" value="Malonyl-Coenzyme A Acyl Carrier Protein, domain 2"/>
    <property type="match status" value="1"/>
</dbReference>
<dbReference type="PROSITE" id="PS50075">
    <property type="entry name" value="CARRIER"/>
    <property type="match status" value="2"/>
</dbReference>
<keyword evidence="2" id="KW-0596">Phosphopantetheine</keyword>
<keyword evidence="11" id="KW-1185">Reference proteome</keyword>
<feature type="domain" description="Carrier" evidence="8">
    <location>
        <begin position="2561"/>
        <end position="2635"/>
    </location>
</feature>
<dbReference type="Gene3D" id="3.40.50.12780">
    <property type="entry name" value="N-terminal domain of ligase-like"/>
    <property type="match status" value="1"/>
</dbReference>
<dbReference type="PROSITE" id="PS52004">
    <property type="entry name" value="KS3_2"/>
    <property type="match status" value="1"/>
</dbReference>
<dbReference type="Pfam" id="PF00202">
    <property type="entry name" value="Aminotran_3"/>
    <property type="match status" value="1"/>
</dbReference>
<protein>
    <submittedName>
        <fullName evidence="10">Non-ribosomal peptide synthetase/type I polyketide synthase</fullName>
    </submittedName>
</protein>
<dbReference type="CDD" id="cd00833">
    <property type="entry name" value="PKS"/>
    <property type="match status" value="1"/>
</dbReference>
<dbReference type="Pfam" id="PF13193">
    <property type="entry name" value="AMP-binding_C"/>
    <property type="match status" value="1"/>
</dbReference>
<dbReference type="Proteomes" id="UP001596107">
    <property type="component" value="Unassembled WGS sequence"/>
</dbReference>
<feature type="region of interest" description="Disordered" evidence="7">
    <location>
        <begin position="906"/>
        <end position="942"/>
    </location>
</feature>
<reference evidence="11" key="1">
    <citation type="journal article" date="2019" name="Int. J. Syst. Evol. Microbiol.">
        <title>The Global Catalogue of Microorganisms (GCM) 10K type strain sequencing project: providing services to taxonomists for standard genome sequencing and annotation.</title>
        <authorList>
            <consortium name="The Broad Institute Genomics Platform"/>
            <consortium name="The Broad Institute Genome Sequencing Center for Infectious Disease"/>
            <person name="Wu L."/>
            <person name="Ma J."/>
        </authorList>
    </citation>
    <scope>NUCLEOTIDE SEQUENCE [LARGE SCALE GENOMIC DNA]</scope>
    <source>
        <strain evidence="11">JCM 3366</strain>
    </source>
</reference>
<dbReference type="InterPro" id="IPR005814">
    <property type="entry name" value="Aminotrans_3"/>
</dbReference>
<dbReference type="Pfam" id="PF00501">
    <property type="entry name" value="AMP-binding"/>
    <property type="match status" value="1"/>
</dbReference>
<dbReference type="SUPFAM" id="SSF55048">
    <property type="entry name" value="Probable ACP-binding domain of malonyl-CoA ACP transacylase"/>
    <property type="match status" value="1"/>
</dbReference>
<dbReference type="InterPro" id="IPR016035">
    <property type="entry name" value="Acyl_Trfase/lysoPLipase"/>
</dbReference>
<dbReference type="Pfam" id="PF16197">
    <property type="entry name" value="KAsynt_C_assoc"/>
    <property type="match status" value="1"/>
</dbReference>
<dbReference type="PROSITE" id="PS00455">
    <property type="entry name" value="AMP_BINDING"/>
    <property type="match status" value="1"/>
</dbReference>
<dbReference type="PROSITE" id="PS00606">
    <property type="entry name" value="KS3_1"/>
    <property type="match status" value="1"/>
</dbReference>
<dbReference type="InterPro" id="IPR014031">
    <property type="entry name" value="Ketoacyl_synth_C"/>
</dbReference>
<feature type="domain" description="Ketosynthase family 3 (KS3)" evidence="9">
    <location>
        <begin position="22"/>
        <end position="453"/>
    </location>
</feature>
<evidence type="ECO:0000256" key="6">
    <source>
        <dbReference type="ARBA" id="ARBA00029443"/>
    </source>
</evidence>
<proteinExistence type="inferred from homology"/>
<dbReference type="InterPro" id="IPR016036">
    <property type="entry name" value="Malonyl_transacylase_ACP-bd"/>
</dbReference>
<dbReference type="InterPro" id="IPR015424">
    <property type="entry name" value="PyrdxlP-dep_Trfase"/>
</dbReference>
<comment type="similarity">
    <text evidence="6">In the C-terminal section; belongs to the NRP synthetase family.</text>
</comment>
<dbReference type="InterPro" id="IPR015422">
    <property type="entry name" value="PyrdxlP-dep_Trfase_small"/>
</dbReference>
<dbReference type="SUPFAM" id="SSF52777">
    <property type="entry name" value="CoA-dependent acyltransferases"/>
    <property type="match status" value="2"/>
</dbReference>
<dbReference type="InterPro" id="IPR045851">
    <property type="entry name" value="AMP-bd_C_sf"/>
</dbReference>
<dbReference type="SUPFAM" id="SSF53901">
    <property type="entry name" value="Thiolase-like"/>
    <property type="match status" value="1"/>
</dbReference>
<dbReference type="CDD" id="cd19531">
    <property type="entry name" value="LCL_NRPS-like"/>
    <property type="match status" value="1"/>
</dbReference>
<dbReference type="InterPro" id="IPR001242">
    <property type="entry name" value="Condensation_dom"/>
</dbReference>
<evidence type="ECO:0000259" key="8">
    <source>
        <dbReference type="PROSITE" id="PS50075"/>
    </source>
</evidence>
<dbReference type="EMBL" id="JBHSNB010000001">
    <property type="protein sequence ID" value="MFC5584150.1"/>
    <property type="molecule type" value="Genomic_DNA"/>
</dbReference>
<evidence type="ECO:0000313" key="11">
    <source>
        <dbReference type="Proteomes" id="UP001596107"/>
    </source>
</evidence>
<evidence type="ECO:0000256" key="2">
    <source>
        <dbReference type="ARBA" id="ARBA00022450"/>
    </source>
</evidence>
<gene>
    <name evidence="10" type="ORF">ACFPOD_03430</name>
</gene>
<dbReference type="Gene3D" id="3.40.47.10">
    <property type="match status" value="1"/>
</dbReference>
<dbReference type="Gene3D" id="1.10.1200.10">
    <property type="entry name" value="ACP-like"/>
    <property type="match status" value="2"/>
</dbReference>
<dbReference type="Gene3D" id="3.40.640.10">
    <property type="entry name" value="Type I PLP-dependent aspartate aminotransferase-like (Major domain)"/>
    <property type="match status" value="1"/>
</dbReference>
<keyword evidence="4" id="KW-0808">Transferase</keyword>
<dbReference type="SMART" id="SM00827">
    <property type="entry name" value="PKS_AT"/>
    <property type="match status" value="1"/>
</dbReference>
<dbReference type="InterPro" id="IPR032821">
    <property type="entry name" value="PKS_assoc"/>
</dbReference>
<comment type="caution">
    <text evidence="10">The sequence shown here is derived from an EMBL/GenBank/DDBJ whole genome shotgun (WGS) entry which is preliminary data.</text>
</comment>
<dbReference type="NCBIfam" id="TIGR01733">
    <property type="entry name" value="AA-adenyl-dom"/>
    <property type="match status" value="1"/>
</dbReference>
<dbReference type="PROSITE" id="PS00600">
    <property type="entry name" value="AA_TRANSFER_CLASS_3"/>
    <property type="match status" value="1"/>
</dbReference>
<dbReference type="SMART" id="SM00825">
    <property type="entry name" value="PKS_KS"/>
    <property type="match status" value="1"/>
</dbReference>
<dbReference type="InterPro" id="IPR025110">
    <property type="entry name" value="AMP-bd_C"/>
</dbReference>
<organism evidence="10 11">
    <name type="scientific">Nitratireductor kimnyeongensis</name>
    <dbReference type="NCBI Taxonomy" id="430679"/>
    <lineage>
        <taxon>Bacteria</taxon>
        <taxon>Pseudomonadati</taxon>
        <taxon>Pseudomonadota</taxon>
        <taxon>Alphaproteobacteria</taxon>
        <taxon>Hyphomicrobiales</taxon>
        <taxon>Phyllobacteriaceae</taxon>
        <taxon>Nitratireductor</taxon>
    </lineage>
</organism>
<evidence type="ECO:0000313" key="10">
    <source>
        <dbReference type="EMBL" id="MFC5584150.1"/>
    </source>
</evidence>
<dbReference type="InterPro" id="IPR020845">
    <property type="entry name" value="AMP-binding_CS"/>
</dbReference>
<dbReference type="InterPro" id="IPR014043">
    <property type="entry name" value="Acyl_transferase_dom"/>
</dbReference>
<sequence length="2664" mass="287853">MSGYIPMQSQPMEPETGLDEGIGSVAIIGMAGRFPGAPSVDALWQMVREGRHAFRTFAADEIEDAYDEATRASPDYVPSRPYLDDVGMFDAEFFGIYPREAAVLDPQFRLFLEICWEALESAGCDPFGPKQSIGVFAGSAMSTYLINNILSDRKKAEAFTSGYQVEMFNELVGAINDTLATRVAYKLNLKGPAFTIQSACSTSLLAVTQACQNLLTYGCDMALAGGVSISVPQKRGYIHMEGGMVSPDGFCRPFDAQAGGTVFGSGGGVVLLKRLEDAIDDGDTIHAVIRGYGVNNDGADKVGYTAPSVSGQADAIAAALASAGIDPESIGYVECHGTATPLGDPIEFNGLMNAFGGDGAEGHCALGSVKGNIGHLDAAAGVTGLIKAALVVRDGEIPPVANFKSPNPHMALKNSLFRVPTELAAWKGEGVKRRAGVSSFGVGGTNVHVVLEQAPMRPAPSEELPDKPLILPLSARNEAALAAMRKNLANALRDSTEPLATLAHTLQQGRHAFSKRTAVIARTREEAIAALDSERPISGVAAQDAPPVVFMFPGQGAQHVGMGGALYDNEPVFAKWIDKGADFLEPLIGRDIRDFIRLPDGNVPQDLSEALRDTQIAQPALFLVEYATAKLWIRRGLMPEAMIGHSVGEFVAAALSGTMRFEDALGLVAARGRLMQSQPRGAMVSVRAEAETIAVHLCNGVQVAAANAPKLSVISGTFEAMDETCAALDAAGIAYSRLHTSHAFHSAMMDEAAKALELETAKVEYGPSTIPYISCVSGDWQTDAQSASPAYWARHCRDAVRFAEGIKAVARERRSVFVEVGPGRTLSVFTAQTLKRDEIAAIIQSLPEHDRASFGEDVFAEAHARSWIAGCGLDWPALPQTARRKIPLPTYPFQRQMHWIDAPTPQNRAHAASAAPLPETPAQAISTDGMSPMTAESSTTDRRTTLERALTTLLSDLSGEDLPDDAAGATFLELGFDSLFIGQFAQKVEKEYKIKLSFRELLGNIPTIHELARHLDAELPADAMQQASSTPVAQVPPTPDVASAAPSSVANGTPQAPHGLEALFQSQLQMAQQLFAQQMQTIQSLGGSIPAAAPLAAPQLAPGPTAMPAPDTGGDESEIGGGRIRVYKPGAQAGEKALTEEKRGFINGLVVRYCEKNARSKAFTQEHRPHLADPRAASGFRADWKELVFPIVCDRSKGSRIWDIDGNEYIDLVNGMGQTAFGHAPNFVIEAIRAQTDKGFAIGPQTPLAGEVADLISELTGHSRVTFCNTGSEAVMAAMRVARTVTGRNRIVVFGNDYHGQFDEVLVKGRSRAGQHRTLPIAAGIPTDSLSNITVLPYGAYESLDWIRANADELAAVIIEPVQSRHPELQPIEFVRALRTVATERDFALVFDEVVTGFRVDPGGMQAVWGIRGDLATYGKVLGGGMPIGVLAGDSRYMDALDGGHWDYGDDSVPMVAPTFFAGTFVRHPVVLAATRAVLEHIKGEGRALYDRVATRTETLVTELNGQLSDRGIATQIHGYKSWFVTDFGNADPLGALFYPYARMQGLHVQDGYPCFLTTAHSEEDFSRIAMVFGETLDALQGAGILTADDGRAERPTAKPLQETPQQAPLTEAQKEIWLAAQAGDEASCSFNESFNLTLTGTLDEAAFRKAFDLVVARHNALHIRFARTGKHFEVTPDFRIDMPLTEASDTAALAQIVEREARTPFDLVNGPLARAELVRLSNDRHVLVFTAHHIVCDGWSANVLIEELGTAYSALARGETPDLPPALAFSTYAQTRASRSEDDEETERFWLSQFETVPDLPDLPNERPRPETRSFAGGTVTAHIDRDVYKRLKKAGAKNGATLFSTLLAAMQVMIARLSGSDDIVIAVPSAGQSLLDHEILVGHCVNLLPLRQRLDEERSFAEHLKDTQQLVLQAFEHQDFTYGTLVRKLGMKRDPSRLPLTEIQFNLERVTKGMDFGGLAAKVTPNPKAFSNFDMFANVIESEDGIRIDVDYNGDVFDPETIERWLGHFATLVGALAEDMSKPIERLPLMSQNEMDWLAYELNQTQAAYDDERFAFELFGVRAAETPDAIAATHGEESITYGELDARSWQMARLLQEKLLVPGCRVAVALDRSIDMLVTLLAIMKADHIYVPLDPDHPEARLRQTMEAAKISALICNSDRIADLTGDDVLPIMLDDEREAIAARDAAPLEERVYGTDAAAYIIFTSGSTGVPKGVEVPHNALVNFLTSMAKQPGFAADDTLLAVTTISFDIAALELYLPLICGGRVVIADRIEVQDGFRLVKRLDDCGATVLQATPTLWQMLVEAGLGERRSLKMLCGGEPLPAALAHSLCALGGELWNMYGPTETTIWSSFARIDDPDAPITIGQPIANTQLYILDARNRLAPVGAMGELNIGGDGLAIGYFNNAEQTQAAFRNVSIGGVPQRLYKTGDIGRRMPDGSLQLLGRRDNQIKLRGFRIELGDIEAVIAKAEGVRQCAVVAPLNRNGDRQLVCHIVPDDPANPPEPKALSAHGNGLLPGHMVPAFWVNAEALPQTANGKLDRKTLEKQGIPRQEAAVIRTAPRTPMEEKLSAIWRDVLNIPQIGVEENIYALGADSLSIFRIAARMIDAGLPLEARHLLQHPTIGELALIADETDGETVNGVRPHVPSLKDFRHGARRRMEAHG</sequence>